<evidence type="ECO:0000256" key="1">
    <source>
        <dbReference type="ARBA" id="ARBA00004613"/>
    </source>
</evidence>
<accession>A0A7R8V132</accession>
<dbReference type="InParanoid" id="A0A7R8V132"/>
<feature type="chain" id="PRO_5030539927" evidence="9">
    <location>
        <begin position="24"/>
        <end position="69"/>
    </location>
</feature>
<keyword evidence="3" id="KW-0964">Secreted</keyword>
<comment type="similarity">
    <text evidence="2 8">Belongs to the cecropin family.</text>
</comment>
<evidence type="ECO:0000256" key="9">
    <source>
        <dbReference type="SAM" id="SignalP"/>
    </source>
</evidence>
<dbReference type="GO" id="GO:0019731">
    <property type="term" value="P:antibacterial humoral response"/>
    <property type="evidence" value="ECO:0007669"/>
    <property type="project" value="InterPro"/>
</dbReference>
<proteinExistence type="inferred from homology"/>
<evidence type="ECO:0000256" key="4">
    <source>
        <dbReference type="ARBA" id="ARBA00022529"/>
    </source>
</evidence>
<evidence type="ECO:0000313" key="10">
    <source>
        <dbReference type="EMBL" id="CAD7090905.1"/>
    </source>
</evidence>
<name>A0A7R8V132_HERIL</name>
<dbReference type="GO" id="GO:0050829">
    <property type="term" value="P:defense response to Gram-negative bacterium"/>
    <property type="evidence" value="ECO:0007669"/>
    <property type="project" value="TreeGrafter"/>
</dbReference>
<dbReference type="InterPro" id="IPR020400">
    <property type="entry name" value="CecC/Srx/CECD"/>
</dbReference>
<keyword evidence="11" id="KW-1185">Reference proteome</keyword>
<keyword evidence="9" id="KW-0732">Signal</keyword>
<evidence type="ECO:0000256" key="8">
    <source>
        <dbReference type="RuleBase" id="RU003948"/>
    </source>
</evidence>
<sequence length="69" mass="7433">MNFTKLFVVFAVVLVAFTGQSEAGWWKRVFKPVEKFGQRVRDAGVQGIAIAQQGANVLATARGGPPQQG</sequence>
<reference evidence="10 11" key="1">
    <citation type="submission" date="2020-11" db="EMBL/GenBank/DDBJ databases">
        <authorList>
            <person name="Wallbank WR R."/>
            <person name="Pardo Diaz C."/>
            <person name="Kozak K."/>
            <person name="Martin S."/>
            <person name="Jiggins C."/>
            <person name="Moest M."/>
            <person name="Warren A I."/>
            <person name="Generalovic N T."/>
            <person name="Byers J.R.P. K."/>
            <person name="Montejo-Kovacevich G."/>
            <person name="Yen C E."/>
        </authorList>
    </citation>
    <scope>NUCLEOTIDE SEQUENCE [LARGE SCALE GENOMIC DNA]</scope>
</reference>
<evidence type="ECO:0000313" key="11">
    <source>
        <dbReference type="Proteomes" id="UP000594454"/>
    </source>
</evidence>
<protein>
    <submittedName>
        <fullName evidence="10">Uncharacterized protein</fullName>
    </submittedName>
</protein>
<dbReference type="FunCoup" id="A0A7R8V132">
    <property type="interactions" value="159"/>
</dbReference>
<evidence type="ECO:0000256" key="5">
    <source>
        <dbReference type="ARBA" id="ARBA00022588"/>
    </source>
</evidence>
<dbReference type="AlphaFoldDB" id="A0A7R8V132"/>
<dbReference type="PANTHER" id="PTHR38329">
    <property type="entry name" value="CECROPIN-A1-RELATED"/>
    <property type="match status" value="1"/>
</dbReference>
<dbReference type="OrthoDB" id="7410372at2759"/>
<dbReference type="GO" id="GO:0045087">
    <property type="term" value="P:innate immune response"/>
    <property type="evidence" value="ECO:0007669"/>
    <property type="project" value="UniProtKB-KW"/>
</dbReference>
<evidence type="ECO:0000256" key="2">
    <source>
        <dbReference type="ARBA" id="ARBA00010680"/>
    </source>
</evidence>
<keyword evidence="6 8" id="KW-0391">Immunity</keyword>
<evidence type="ECO:0000256" key="7">
    <source>
        <dbReference type="ARBA" id="ARBA00023022"/>
    </source>
</evidence>
<dbReference type="EMBL" id="LR899013">
    <property type="protein sequence ID" value="CAD7090905.1"/>
    <property type="molecule type" value="Genomic_DNA"/>
</dbReference>
<keyword evidence="4 8" id="KW-0929">Antimicrobial</keyword>
<dbReference type="Proteomes" id="UP000594454">
    <property type="component" value="Chromosome 5"/>
</dbReference>
<feature type="signal peptide" evidence="9">
    <location>
        <begin position="1"/>
        <end position="23"/>
    </location>
</feature>
<dbReference type="GO" id="GO:0050830">
    <property type="term" value="P:defense response to Gram-positive bacterium"/>
    <property type="evidence" value="ECO:0007669"/>
    <property type="project" value="TreeGrafter"/>
</dbReference>
<keyword evidence="5 8" id="KW-0399">Innate immunity</keyword>
<gene>
    <name evidence="10" type="ORF">HERILL_LOCUS13361</name>
</gene>
<dbReference type="PANTHER" id="PTHR38329:SF1">
    <property type="entry name" value="CECROPIN-A1-RELATED"/>
    <property type="match status" value="1"/>
</dbReference>
<evidence type="ECO:0000256" key="3">
    <source>
        <dbReference type="ARBA" id="ARBA00022525"/>
    </source>
</evidence>
<evidence type="ECO:0000256" key="6">
    <source>
        <dbReference type="ARBA" id="ARBA00022859"/>
    </source>
</evidence>
<keyword evidence="7 8" id="KW-0044">Antibiotic</keyword>
<comment type="subcellular location">
    <subcellularLocation>
        <location evidence="1 8">Secreted</location>
    </subcellularLocation>
</comment>
<organism evidence="10 11">
    <name type="scientific">Hermetia illucens</name>
    <name type="common">Black soldier fly</name>
    <dbReference type="NCBI Taxonomy" id="343691"/>
    <lineage>
        <taxon>Eukaryota</taxon>
        <taxon>Metazoa</taxon>
        <taxon>Ecdysozoa</taxon>
        <taxon>Arthropoda</taxon>
        <taxon>Hexapoda</taxon>
        <taxon>Insecta</taxon>
        <taxon>Pterygota</taxon>
        <taxon>Neoptera</taxon>
        <taxon>Endopterygota</taxon>
        <taxon>Diptera</taxon>
        <taxon>Brachycera</taxon>
        <taxon>Stratiomyomorpha</taxon>
        <taxon>Stratiomyidae</taxon>
        <taxon>Hermetiinae</taxon>
        <taxon>Hermetia</taxon>
    </lineage>
</organism>
<dbReference type="GO" id="GO:0005615">
    <property type="term" value="C:extracellular space"/>
    <property type="evidence" value="ECO:0007669"/>
    <property type="project" value="TreeGrafter"/>
</dbReference>